<dbReference type="RefSeq" id="WP_062697640.1">
    <property type="nucleotide sequence ID" value="NZ_LJOD01000003.1"/>
</dbReference>
<dbReference type="EMBL" id="LJOD01000003">
    <property type="protein sequence ID" value="KPE51938.1"/>
    <property type="molecule type" value="Genomic_DNA"/>
</dbReference>
<dbReference type="PATRIC" id="fig|253.9.peg.3055"/>
<dbReference type="Proteomes" id="UP000037953">
    <property type="component" value="Unassembled WGS sequence"/>
</dbReference>
<dbReference type="OrthoDB" id="1270423at2"/>
<gene>
    <name evidence="2" type="ORF">AOB46_06880</name>
</gene>
<reference evidence="2 3" key="1">
    <citation type="journal article" date="2015" name="Genom Data">
        <title>Draft genome sequence of a multidrug-resistant Chryseobacterium indologenes isolate from Malaysia.</title>
        <authorList>
            <person name="Yu C.Y."/>
            <person name="Ang G.Y."/>
            <person name="Cheng H.J."/>
            <person name="Cheong Y.M."/>
            <person name="Yin W.F."/>
            <person name="Chan K.G."/>
        </authorList>
    </citation>
    <scope>NUCLEOTIDE SEQUENCE [LARGE SCALE GENOMIC DNA]</scope>
    <source>
        <strain evidence="2 3">CI_885</strain>
    </source>
</reference>
<reference evidence="3" key="2">
    <citation type="submission" date="2015-09" db="EMBL/GenBank/DDBJ databases">
        <title>Draft genome sequence of a multidrug-resistant Chryseobacterium indologenes isolate from Malaysia.</title>
        <authorList>
            <person name="Yu C.Y."/>
            <person name="Ang G.Y."/>
            <person name="Chan K.-G."/>
        </authorList>
    </citation>
    <scope>NUCLEOTIDE SEQUENCE [LARGE SCALE GENOMIC DNA]</scope>
    <source>
        <strain evidence="3">CI_885</strain>
    </source>
</reference>
<sequence>MIKKLILLGAVSGSLISFAQEKITIMPAVGFGWRVAETASGLSREEKDYIKGLKSGVNFEMAAYYNVKHIGIGAKFSNYSASSSGLLRGNNMNGQTVYVSVNTKDNITFFGPSVMFSNHIKPTKHKFAADVSMGVISYTTKTGSVKGTGSTFGIEVGAGYQYAVTKNLMIGPKFGATAGTLGKMSYNRQTVNFGNDQKEGLARVSLSAVAAFRF</sequence>
<evidence type="ECO:0000256" key="1">
    <source>
        <dbReference type="SAM" id="SignalP"/>
    </source>
</evidence>
<dbReference type="AlphaFoldDB" id="A0A0N0ZVE0"/>
<comment type="caution">
    <text evidence="2">The sequence shown here is derived from an EMBL/GenBank/DDBJ whole genome shotgun (WGS) entry which is preliminary data.</text>
</comment>
<organism evidence="2 3">
    <name type="scientific">Chryseobacterium indologenes</name>
    <name type="common">Flavobacterium indologenes</name>
    <dbReference type="NCBI Taxonomy" id="253"/>
    <lineage>
        <taxon>Bacteria</taxon>
        <taxon>Pseudomonadati</taxon>
        <taxon>Bacteroidota</taxon>
        <taxon>Flavobacteriia</taxon>
        <taxon>Flavobacteriales</taxon>
        <taxon>Weeksellaceae</taxon>
        <taxon>Chryseobacterium group</taxon>
        <taxon>Chryseobacterium</taxon>
    </lineage>
</organism>
<feature type="signal peptide" evidence="1">
    <location>
        <begin position="1"/>
        <end position="19"/>
    </location>
</feature>
<name>A0A0N0ZVE0_CHRID</name>
<evidence type="ECO:0000313" key="3">
    <source>
        <dbReference type="Proteomes" id="UP000037953"/>
    </source>
</evidence>
<feature type="chain" id="PRO_5005865209" description="Outer membrane protein beta-barrel domain-containing protein" evidence="1">
    <location>
        <begin position="20"/>
        <end position="214"/>
    </location>
</feature>
<keyword evidence="1" id="KW-0732">Signal</keyword>
<proteinExistence type="predicted"/>
<accession>A0A0N0ZVE0</accession>
<evidence type="ECO:0000313" key="2">
    <source>
        <dbReference type="EMBL" id="KPE51938.1"/>
    </source>
</evidence>
<protein>
    <recommendedName>
        <fullName evidence="4">Outer membrane protein beta-barrel domain-containing protein</fullName>
    </recommendedName>
</protein>
<evidence type="ECO:0008006" key="4">
    <source>
        <dbReference type="Google" id="ProtNLM"/>
    </source>
</evidence>